<dbReference type="Proteomes" id="UP000075683">
    <property type="component" value="Unassembled WGS sequence"/>
</dbReference>
<name>A0A150L906_9BACI</name>
<proteinExistence type="predicted"/>
<protein>
    <submittedName>
        <fullName evidence="1">Uncharacterized protein</fullName>
    </submittedName>
</protein>
<gene>
    <name evidence="1" type="ORF">B4135_0427</name>
</gene>
<dbReference type="AlphaFoldDB" id="A0A150L906"/>
<reference evidence="1 2" key="1">
    <citation type="submission" date="2016-01" db="EMBL/GenBank/DDBJ databases">
        <title>Draft Genome Sequences of Seven Thermophilic Sporeformers Isolated from Foods.</title>
        <authorList>
            <person name="Berendsen E.M."/>
            <person name="Wells-Bennik M.H."/>
            <person name="Krawcyk A.O."/>
            <person name="De Jong A."/>
            <person name="Holsappel S."/>
            <person name="Eijlander R.T."/>
            <person name="Kuipers O.P."/>
        </authorList>
    </citation>
    <scope>NUCLEOTIDE SEQUENCE [LARGE SCALE GENOMIC DNA]</scope>
    <source>
        <strain evidence="1 2">B4135</strain>
    </source>
</reference>
<accession>A0A150L906</accession>
<evidence type="ECO:0000313" key="1">
    <source>
        <dbReference type="EMBL" id="KYD08745.1"/>
    </source>
</evidence>
<dbReference type="STRING" id="301148.B4135_0427"/>
<evidence type="ECO:0000313" key="2">
    <source>
        <dbReference type="Proteomes" id="UP000075683"/>
    </source>
</evidence>
<comment type="caution">
    <text evidence="1">The sequence shown here is derived from an EMBL/GenBank/DDBJ whole genome shotgun (WGS) entry which is preliminary data.</text>
</comment>
<organism evidence="1 2">
    <name type="scientific">Caldibacillus debilis</name>
    <dbReference type="NCBI Taxonomy" id="301148"/>
    <lineage>
        <taxon>Bacteria</taxon>
        <taxon>Bacillati</taxon>
        <taxon>Bacillota</taxon>
        <taxon>Bacilli</taxon>
        <taxon>Bacillales</taxon>
        <taxon>Bacillaceae</taxon>
        <taxon>Caldibacillus</taxon>
    </lineage>
</organism>
<dbReference type="EMBL" id="LQYT01000135">
    <property type="protein sequence ID" value="KYD08745.1"/>
    <property type="molecule type" value="Genomic_DNA"/>
</dbReference>
<sequence>MRPPREPRPGRNSERNGFSEVAAEVSAENPCGRLPGMAKADVLKFPAARFTI</sequence>